<dbReference type="Proteomes" id="UP000033140">
    <property type="component" value="Unassembled WGS sequence"/>
</dbReference>
<feature type="transmembrane region" description="Helical" evidence="7">
    <location>
        <begin position="79"/>
        <end position="100"/>
    </location>
</feature>
<dbReference type="RefSeq" id="XP_019026465.1">
    <property type="nucleotide sequence ID" value="XM_019169185.1"/>
</dbReference>
<reference evidence="9 10" key="3">
    <citation type="journal article" date="2015" name="Genome Announc.">
        <title>Draft Genome Sequence of the Archiascomycetous Yeast Saitoella complicata.</title>
        <authorList>
            <person name="Yamauchi K."/>
            <person name="Kondo S."/>
            <person name="Hamamoto M."/>
            <person name="Takahashi Y."/>
            <person name="Ogura Y."/>
            <person name="Hayashi T."/>
            <person name="Nishida H."/>
        </authorList>
    </citation>
    <scope>NUCLEOTIDE SEQUENCE [LARGE SCALE GENOMIC DNA]</scope>
    <source>
        <strain evidence="9 10">NRRL Y-17804</strain>
    </source>
</reference>
<name>A0A0E9NBV1_SAICN</name>
<dbReference type="OMA" id="EKRALWF"/>
<protein>
    <recommendedName>
        <fullName evidence="8">HIG1 domain-containing protein</fullName>
    </recommendedName>
</protein>
<dbReference type="AlphaFoldDB" id="A0A0E9NBV1"/>
<keyword evidence="6" id="KW-0175">Coiled coil</keyword>
<evidence type="ECO:0000313" key="9">
    <source>
        <dbReference type="EMBL" id="GAO47186.1"/>
    </source>
</evidence>
<accession>A0A0E9NBV1</accession>
<keyword evidence="5 7" id="KW-0472">Membrane</keyword>
<dbReference type="EMBL" id="BACD03000007">
    <property type="protein sequence ID" value="GAO47186.1"/>
    <property type="molecule type" value="Genomic_DNA"/>
</dbReference>
<dbReference type="GO" id="GO:0097250">
    <property type="term" value="P:mitochondrial respirasome assembly"/>
    <property type="evidence" value="ECO:0007669"/>
    <property type="project" value="TreeGrafter"/>
</dbReference>
<keyword evidence="10" id="KW-1185">Reference proteome</keyword>
<dbReference type="GO" id="GO:0031966">
    <property type="term" value="C:mitochondrial membrane"/>
    <property type="evidence" value="ECO:0007669"/>
    <property type="project" value="UniProtKB-SubCell"/>
</dbReference>
<comment type="caution">
    <text evidence="9">The sequence shown here is derived from an EMBL/GenBank/DDBJ whole genome shotgun (WGS) entry which is preliminary data.</text>
</comment>
<evidence type="ECO:0000256" key="5">
    <source>
        <dbReference type="ARBA" id="ARBA00023136"/>
    </source>
</evidence>
<dbReference type="PANTHER" id="PTHR12297:SF3">
    <property type="entry name" value="HIG1 DOMAIN FAMILY MEMBER 1A"/>
    <property type="match status" value="1"/>
</dbReference>
<organism evidence="9 10">
    <name type="scientific">Saitoella complicata (strain BCRC 22490 / CBS 7301 / JCM 7358 / NBRC 10748 / NRRL Y-17804)</name>
    <dbReference type="NCBI Taxonomy" id="698492"/>
    <lineage>
        <taxon>Eukaryota</taxon>
        <taxon>Fungi</taxon>
        <taxon>Dikarya</taxon>
        <taxon>Ascomycota</taxon>
        <taxon>Taphrinomycotina</taxon>
        <taxon>Taphrinomycotina incertae sedis</taxon>
        <taxon>Saitoella</taxon>
    </lineage>
</organism>
<dbReference type="STRING" id="698492.A0A0E9NBV1"/>
<dbReference type="PROSITE" id="PS51503">
    <property type="entry name" value="HIG1"/>
    <property type="match status" value="1"/>
</dbReference>
<feature type="transmembrane region" description="Helical" evidence="7">
    <location>
        <begin position="48"/>
        <end position="67"/>
    </location>
</feature>
<feature type="domain" description="HIG1" evidence="8">
    <location>
        <begin position="20"/>
        <end position="111"/>
    </location>
</feature>
<evidence type="ECO:0000259" key="8">
    <source>
        <dbReference type="PROSITE" id="PS51503"/>
    </source>
</evidence>
<evidence type="ECO:0000256" key="3">
    <source>
        <dbReference type="ARBA" id="ARBA00022989"/>
    </source>
</evidence>
<keyword evidence="2 7" id="KW-0812">Transmembrane</keyword>
<dbReference type="OrthoDB" id="6604018at2759"/>
<evidence type="ECO:0000256" key="6">
    <source>
        <dbReference type="SAM" id="Coils"/>
    </source>
</evidence>
<reference evidence="9 10" key="1">
    <citation type="journal article" date="2011" name="J. Gen. Appl. Microbiol.">
        <title>Draft genome sequencing of the enigmatic yeast Saitoella complicata.</title>
        <authorList>
            <person name="Nishida H."/>
            <person name="Hamamoto M."/>
            <person name="Sugiyama J."/>
        </authorList>
    </citation>
    <scope>NUCLEOTIDE SEQUENCE [LARGE SCALE GENOMIC DNA]</scope>
    <source>
        <strain evidence="9 10">NRRL Y-17804</strain>
    </source>
</reference>
<evidence type="ECO:0000256" key="4">
    <source>
        <dbReference type="ARBA" id="ARBA00023128"/>
    </source>
</evidence>
<dbReference type="Gene3D" id="6.10.140.1320">
    <property type="match status" value="1"/>
</dbReference>
<dbReference type="InterPro" id="IPR050355">
    <property type="entry name" value="RCF1"/>
</dbReference>
<dbReference type="Pfam" id="PF04588">
    <property type="entry name" value="HIG_1_N"/>
    <property type="match status" value="1"/>
</dbReference>
<evidence type="ECO:0000256" key="7">
    <source>
        <dbReference type="SAM" id="Phobius"/>
    </source>
</evidence>
<evidence type="ECO:0000256" key="1">
    <source>
        <dbReference type="ARBA" id="ARBA00004325"/>
    </source>
</evidence>
<evidence type="ECO:0000313" key="10">
    <source>
        <dbReference type="Proteomes" id="UP000033140"/>
    </source>
</evidence>
<keyword evidence="3 7" id="KW-1133">Transmembrane helix</keyword>
<proteinExistence type="predicted"/>
<feature type="coiled-coil region" evidence="6">
    <location>
        <begin position="141"/>
        <end position="172"/>
    </location>
</feature>
<dbReference type="InterPro" id="IPR007667">
    <property type="entry name" value="Hypoxia_induced_domain"/>
</dbReference>
<sequence>MSTPTQPAPAPPLPPQMDIPTLEDLALAHKDPETSLQKVIRKSKEQPLVPLGVFVTCFALIGATRGIRNNNKSLTNFMFRLRVGAQGFTIVAMLLGTLYYKDSNYERYIKRGEQGAEGANKAPVKTKEDMEREKRALWFLALEEEEKRLKRQQQLEEVKKKAQEVFDKEKKDAAA</sequence>
<comment type="subcellular location">
    <subcellularLocation>
        <location evidence="1">Mitochondrion membrane</location>
    </subcellularLocation>
</comment>
<evidence type="ECO:0000256" key="2">
    <source>
        <dbReference type="ARBA" id="ARBA00022692"/>
    </source>
</evidence>
<keyword evidence="4" id="KW-0496">Mitochondrion</keyword>
<reference evidence="9 10" key="2">
    <citation type="journal article" date="2014" name="J. Gen. Appl. Microbiol.">
        <title>The early diverging ascomycetous budding yeast Saitoella complicata has three histone deacetylases belonging to the Clr6, Hos2, and Rpd3 lineages.</title>
        <authorList>
            <person name="Nishida H."/>
            <person name="Matsumoto T."/>
            <person name="Kondo S."/>
            <person name="Hamamoto M."/>
            <person name="Yoshikawa H."/>
        </authorList>
    </citation>
    <scope>NUCLEOTIDE SEQUENCE [LARGE SCALE GENOMIC DNA]</scope>
    <source>
        <strain evidence="9 10">NRRL Y-17804</strain>
    </source>
</reference>
<gene>
    <name evidence="9" type="ORF">G7K_1396-t1</name>
</gene>
<dbReference type="PANTHER" id="PTHR12297">
    <property type="entry name" value="HYPOXIA-INDUCBILE GENE 1 HIG1 -RELATED"/>
    <property type="match status" value="1"/>
</dbReference>